<evidence type="ECO:0000256" key="1">
    <source>
        <dbReference type="SAM" id="SignalP"/>
    </source>
</evidence>
<name>A0A6C2U671_PONDE</name>
<keyword evidence="3" id="KW-1185">Reference proteome</keyword>
<accession>A0A6C2U671</accession>
<reference evidence="2 3" key="1">
    <citation type="submission" date="2019-04" db="EMBL/GenBank/DDBJ databases">
        <authorList>
            <person name="Van Vliet M D."/>
        </authorList>
    </citation>
    <scope>NUCLEOTIDE SEQUENCE [LARGE SCALE GENOMIC DNA]</scope>
    <source>
        <strain evidence="2 3">F1</strain>
    </source>
</reference>
<evidence type="ECO:0000313" key="3">
    <source>
        <dbReference type="Proteomes" id="UP000366872"/>
    </source>
</evidence>
<protein>
    <submittedName>
        <fullName evidence="2">Uncharacterized protein</fullName>
    </submittedName>
</protein>
<feature type="signal peptide" evidence="1">
    <location>
        <begin position="1"/>
        <end position="20"/>
    </location>
</feature>
<dbReference type="AlphaFoldDB" id="A0A6C2U671"/>
<proteinExistence type="predicted"/>
<feature type="chain" id="PRO_5025527397" evidence="1">
    <location>
        <begin position="21"/>
        <end position="369"/>
    </location>
</feature>
<gene>
    <name evidence="2" type="ORF">PDESU_03601</name>
</gene>
<organism evidence="2 3">
    <name type="scientific">Pontiella desulfatans</name>
    <dbReference type="NCBI Taxonomy" id="2750659"/>
    <lineage>
        <taxon>Bacteria</taxon>
        <taxon>Pseudomonadati</taxon>
        <taxon>Kiritimatiellota</taxon>
        <taxon>Kiritimatiellia</taxon>
        <taxon>Kiritimatiellales</taxon>
        <taxon>Pontiellaceae</taxon>
        <taxon>Pontiella</taxon>
    </lineage>
</organism>
<dbReference type="Proteomes" id="UP000366872">
    <property type="component" value="Unassembled WGS sequence"/>
</dbReference>
<evidence type="ECO:0000313" key="2">
    <source>
        <dbReference type="EMBL" id="VGO15021.1"/>
    </source>
</evidence>
<dbReference type="EMBL" id="CAAHFG010000002">
    <property type="protein sequence ID" value="VGO15021.1"/>
    <property type="molecule type" value="Genomic_DNA"/>
</dbReference>
<keyword evidence="1" id="KW-0732">Signal</keyword>
<sequence>MKNKMWTLGFSIVLAGSVMAGSAHDDASDPAYADGWQNYDNGGYGFGAWVMGYWATNGVDRIGIGSATNNGGWYATNNIDTSARSFRIMNADGTSGYIEVLRYLNTDLEAGQNFSFDFDVNWRNGWKGLRVRGEDDSTPIFLIEVGGDDGTFVDNVDGGRTNIGSAHSDDTQYHVVLEQTSAAGGTWTATRTGGITDSDTGTYAGKMSSIQLFSDGVSSDQWSDIYFNNFDVSYTPGFDHYAAWTNQYNLSGADAAMDADPDGDTMKNLLEFSVGRNPTYDEGGYRAPEFLGNSTQGLVYVYTRYNDEVAAAYGLDYSLVLADNLTAAWETNGFVELPPVHLWGDLVTVTNYVPTTDPAAFATLRVESL</sequence>